<evidence type="ECO:0000313" key="1">
    <source>
        <dbReference type="EMBL" id="RJF97322.1"/>
    </source>
</evidence>
<keyword evidence="2" id="KW-1185">Reference proteome</keyword>
<protein>
    <submittedName>
        <fullName evidence="1">Uncharacterized protein</fullName>
    </submittedName>
</protein>
<dbReference type="Proteomes" id="UP000265955">
    <property type="component" value="Unassembled WGS sequence"/>
</dbReference>
<gene>
    <name evidence="1" type="ORF">D3871_01320</name>
</gene>
<dbReference type="AlphaFoldDB" id="A0A3A3FMB6"/>
<comment type="caution">
    <text evidence="1">The sequence shown here is derived from an EMBL/GenBank/DDBJ whole genome shotgun (WGS) entry which is preliminary data.</text>
</comment>
<name>A0A3A3FMB6_9BURK</name>
<reference evidence="2" key="1">
    <citation type="submission" date="2018-09" db="EMBL/GenBank/DDBJ databases">
        <authorList>
            <person name="Zhu H."/>
        </authorList>
    </citation>
    <scope>NUCLEOTIDE SEQUENCE [LARGE SCALE GENOMIC DNA]</scope>
    <source>
        <strain evidence="2">K1R23-30</strain>
    </source>
</reference>
<sequence length="230" mass="26097">MSKRGDITTGRLIYTCNCGWMDLGHMRSSETRPHGSARYLWEDVLHERGLTMPVYPGSHVIGYRQSMTRFGITSEHFKAYWIKKGLTVARRQAVALSVFMEVTHGFESLQQKYSLITDSGYSEEDLVSNLVGFYSVVMGLNWAATCKPVSKEASFAIWDMHGSVGSRKNRSFKPNFYPCKECKDTHGIETPSFPAIFNVIQPARKEIDFGDVGKNTLVPRQLQTALYRHL</sequence>
<dbReference type="EMBL" id="QYUO01000001">
    <property type="protein sequence ID" value="RJF97322.1"/>
    <property type="molecule type" value="Genomic_DNA"/>
</dbReference>
<proteinExistence type="predicted"/>
<dbReference type="RefSeq" id="WP_119767272.1">
    <property type="nucleotide sequence ID" value="NZ_QYUO01000001.1"/>
</dbReference>
<accession>A0A3A3FMB6</accession>
<evidence type="ECO:0000313" key="2">
    <source>
        <dbReference type="Proteomes" id="UP000265955"/>
    </source>
</evidence>
<organism evidence="1 2">
    <name type="scientific">Noviherbaspirillum saxi</name>
    <dbReference type="NCBI Taxonomy" id="2320863"/>
    <lineage>
        <taxon>Bacteria</taxon>
        <taxon>Pseudomonadati</taxon>
        <taxon>Pseudomonadota</taxon>
        <taxon>Betaproteobacteria</taxon>
        <taxon>Burkholderiales</taxon>
        <taxon>Oxalobacteraceae</taxon>
        <taxon>Noviherbaspirillum</taxon>
    </lineage>
</organism>